<dbReference type="AlphaFoldDB" id="A0ABD3P0Y7"/>
<dbReference type="Proteomes" id="UP001516023">
    <property type="component" value="Unassembled WGS sequence"/>
</dbReference>
<dbReference type="Gene3D" id="2.130.10.10">
    <property type="entry name" value="YVTN repeat-like/Quinoprotein amine dehydrogenase"/>
    <property type="match status" value="2"/>
</dbReference>
<keyword evidence="2" id="KW-0677">Repeat</keyword>
<keyword evidence="5" id="KW-1185">Reference proteome</keyword>
<keyword evidence="1" id="KW-0853">WD repeat</keyword>
<accession>A0ABD3P0Y7</accession>
<evidence type="ECO:0000313" key="4">
    <source>
        <dbReference type="EMBL" id="KAL3781869.1"/>
    </source>
</evidence>
<organism evidence="4 5">
    <name type="scientific">Cyclotella cryptica</name>
    <dbReference type="NCBI Taxonomy" id="29204"/>
    <lineage>
        <taxon>Eukaryota</taxon>
        <taxon>Sar</taxon>
        <taxon>Stramenopiles</taxon>
        <taxon>Ochrophyta</taxon>
        <taxon>Bacillariophyta</taxon>
        <taxon>Coscinodiscophyceae</taxon>
        <taxon>Thalassiosirophycidae</taxon>
        <taxon>Stephanodiscales</taxon>
        <taxon>Stephanodiscaceae</taxon>
        <taxon>Cyclotella</taxon>
    </lineage>
</organism>
<evidence type="ECO:0000256" key="2">
    <source>
        <dbReference type="ARBA" id="ARBA00022737"/>
    </source>
</evidence>
<dbReference type="PANTHER" id="PTHR44019">
    <property type="entry name" value="WD REPEAT-CONTAINING PROTEIN 55"/>
    <property type="match status" value="1"/>
</dbReference>
<feature type="compositionally biased region" description="Basic and acidic residues" evidence="3">
    <location>
        <begin position="151"/>
        <end position="167"/>
    </location>
</feature>
<dbReference type="PANTHER" id="PTHR44019:SF8">
    <property type="entry name" value="POC1 CENTRIOLAR PROTEIN HOMOLOG"/>
    <property type="match status" value="1"/>
</dbReference>
<gene>
    <name evidence="4" type="ORF">HJC23_005409</name>
</gene>
<sequence length="1138" mass="126336">MNLPSPPRLGSGFPLFYGRIKPPPQITPPSISQLYISSNLKSMSRMGDSSNRSRGFGNETIPQPRDSGIQAKADASRLTLKRTSGQPKMAMSPSRILKQREQSGKCTACGIQTHKVHKINGTPFMMPLTEAGRVLNGICLICNVSKLQPKGPEESNALHRSEARHPDSPLSHSLSQEDVSENFNQTPGYLSVKIKLDSCESIASPLLDTHVQYKEDVISNKKSSASSSLRVKLDPTESQPSKLYHSHTQQSISSSLSMEWTKSHKSSAPLGIKAGVDPMKSTYSRLTEKEQPERSPLSSASKEDTASSKKFTDSFVLEVALNPTESIVSHQLNETQLQQSFAPSPSKEEPTLKSVSPATSGLNVKLDSIGSNTSRTIEGQAQHLLSYSHSKGGVTENNKQSSPRFVSLDRAKEFIRQKSLEQNFKRKPEPLLSSTRSAKSTRRQQKPGEGTQMELNRIMKKNTSLSEDMRNSMFVAAVLTRKMDKLGSNEKFLGANGKLYPDLRFNFGKYSNMKQCGVCRQRVQGAYYCRLKQCHLEVTDYDSAANSAECLKDLFRMSIEELEELQTQWIGGPKRGLHKAEKSQMLMSNHGREWSLDHLHEDLLLHVASFIPTLTTLVLFCSTSKRANDLLKNGTHSEDLYRGLFLKKFGYQGSRGNYDMNMTWKDRWEMVHCLKRSMNRHPNFDVSTLPISRSSLRRTVGVLSAQDEEDAIIYDNPEYASPDREMCNGYFGLQVLHLPPPPNAPKNWQPPVLLHGDFNGIKIFNSLDDAIRKPLEGEDELNARFVSLGDDEHGGQVLSIIHCDFDLASIWTATDGSAVSPPCCFVGYASGRVAAVSATLSDESQQYNFTISSQSHAHDFEVTCFSFVQITKNTTLLFSACCGGSIRFYPNALNKQYFDLQCDLAFTNFYGCGIFSMASTVIESKDNRTFTLLCTGDRDGKIRLWLVGSEVLSKRNFRHLGHYNSSTQTGTGFHLVTRAKFINDDLLVTGTNQGDVRIWRLEIKNISGRCIGKGPLPKLTLKNDLMGQHSGSVEVCTNVGDVLLTSGGDDGSIVGWDTYSGIKLCTLKCHRGKELVHPDTGDRTVVRSSVVDVVMNRVDGRLVSLCRDGVLAEWKFGPSVKRAQSHTKDREMAVIDLG</sequence>
<name>A0ABD3P0Y7_9STRA</name>
<dbReference type="InterPro" id="IPR050505">
    <property type="entry name" value="WDR55/POC1"/>
</dbReference>
<dbReference type="EMBL" id="JABMIG020000304">
    <property type="protein sequence ID" value="KAL3781869.1"/>
    <property type="molecule type" value="Genomic_DNA"/>
</dbReference>
<feature type="compositionally biased region" description="Basic and acidic residues" evidence="3">
    <location>
        <begin position="419"/>
        <end position="429"/>
    </location>
</feature>
<evidence type="ECO:0000256" key="1">
    <source>
        <dbReference type="ARBA" id="ARBA00022574"/>
    </source>
</evidence>
<dbReference type="SMART" id="SM00320">
    <property type="entry name" value="WD40"/>
    <property type="match status" value="4"/>
</dbReference>
<dbReference type="InterPro" id="IPR001680">
    <property type="entry name" value="WD40_rpt"/>
</dbReference>
<evidence type="ECO:0000313" key="5">
    <source>
        <dbReference type="Proteomes" id="UP001516023"/>
    </source>
</evidence>
<comment type="caution">
    <text evidence="4">The sequence shown here is derived from an EMBL/GenBank/DDBJ whole genome shotgun (WGS) entry which is preliminary data.</text>
</comment>
<feature type="region of interest" description="Disordered" evidence="3">
    <location>
        <begin position="224"/>
        <end position="250"/>
    </location>
</feature>
<feature type="region of interest" description="Disordered" evidence="3">
    <location>
        <begin position="43"/>
        <end position="72"/>
    </location>
</feature>
<feature type="region of interest" description="Disordered" evidence="3">
    <location>
        <begin position="419"/>
        <end position="452"/>
    </location>
</feature>
<dbReference type="InterPro" id="IPR015943">
    <property type="entry name" value="WD40/YVTN_repeat-like_dom_sf"/>
</dbReference>
<dbReference type="InterPro" id="IPR036322">
    <property type="entry name" value="WD40_repeat_dom_sf"/>
</dbReference>
<feature type="region of interest" description="Disordered" evidence="3">
    <location>
        <begin position="285"/>
        <end position="306"/>
    </location>
</feature>
<feature type="compositionally biased region" description="Polar residues" evidence="3">
    <location>
        <begin position="353"/>
        <end position="362"/>
    </location>
</feature>
<feature type="region of interest" description="Disordered" evidence="3">
    <location>
        <begin position="150"/>
        <end position="177"/>
    </location>
</feature>
<evidence type="ECO:0000256" key="3">
    <source>
        <dbReference type="SAM" id="MobiDB-lite"/>
    </source>
</evidence>
<protein>
    <submittedName>
        <fullName evidence="4">Uncharacterized protein</fullName>
    </submittedName>
</protein>
<dbReference type="SUPFAM" id="SSF50978">
    <property type="entry name" value="WD40 repeat-like"/>
    <property type="match status" value="1"/>
</dbReference>
<feature type="compositionally biased region" description="Polar residues" evidence="3">
    <location>
        <begin position="43"/>
        <end position="53"/>
    </location>
</feature>
<proteinExistence type="predicted"/>
<reference evidence="4 5" key="1">
    <citation type="journal article" date="2020" name="G3 (Bethesda)">
        <title>Improved Reference Genome for Cyclotella cryptica CCMP332, a Model for Cell Wall Morphogenesis, Salinity Adaptation, and Lipid Production in Diatoms (Bacillariophyta).</title>
        <authorList>
            <person name="Roberts W.R."/>
            <person name="Downey K.M."/>
            <person name="Ruck E.C."/>
            <person name="Traller J.C."/>
            <person name="Alverson A.J."/>
        </authorList>
    </citation>
    <scope>NUCLEOTIDE SEQUENCE [LARGE SCALE GENOMIC DNA]</scope>
    <source>
        <strain evidence="4 5">CCMP332</strain>
    </source>
</reference>
<feature type="region of interest" description="Disordered" evidence="3">
    <location>
        <begin position="336"/>
        <end position="367"/>
    </location>
</feature>